<dbReference type="EMBL" id="CP150886">
    <property type="protein sequence ID" value="WZB87171.1"/>
    <property type="molecule type" value="Genomic_DNA"/>
</dbReference>
<dbReference type="SUPFAM" id="SSF53756">
    <property type="entry name" value="UDP-Glycosyltransferase/glycogen phosphorylase"/>
    <property type="match status" value="1"/>
</dbReference>
<dbReference type="RefSeq" id="WP_353930085.1">
    <property type="nucleotide sequence ID" value="NZ_CP150886.1"/>
</dbReference>
<keyword evidence="3" id="KW-0328">Glycosyltransferase</keyword>
<dbReference type="InterPro" id="IPR001296">
    <property type="entry name" value="Glyco_trans_1"/>
</dbReference>
<evidence type="ECO:0000313" key="3">
    <source>
        <dbReference type="EMBL" id="WZB87171.1"/>
    </source>
</evidence>
<sequence length="367" mass="42257">MSDGNIDTTKPLRVLMMPDYRTINPYQTLLSQALGNEGVEVVFPDGYYRFLPIYRTLKKNQNIDVLHLHWLNSYLKGKNIIVKFIYSCKFLIDIVLTKFAGIEVVWTIHNHISHDAKFPILEHWVQQNLLYLADRIIVHDSLSIKHFTLNYNFNQLKIDVVPHGHYREIYDHAIPQLEARKILGIPLSGKVYLNLGLLRPYKGLERLLKVWEENQEFLKDSTLLIVGKALDEFYLQKLNQLAANIQGVVINANFVEDSKIHIFFSAADVVVLPFEKILTSGSLILAMSYNKPIIAPRTDSILETLGQANLLLYDYQDQQGLFNSLKLSNQMDLSKLSELVNQECDKLSWHEIGKKTATIFNDLLSCR</sequence>
<name>A0ABZ2UP69_9CYAN</name>
<dbReference type="Gene3D" id="3.40.50.2000">
    <property type="entry name" value="Glycogen Phosphorylase B"/>
    <property type="match status" value="2"/>
</dbReference>
<reference evidence="3 4" key="1">
    <citation type="submission" date="2024-04" db="EMBL/GenBank/DDBJ databases">
        <title>Okeanomitos corallinicola gen. &amp; sp. nov. (Nostocales, Cyanobacteria), a new toxic marine heterocyst-forming cyanobacterium from a coral reef.</title>
        <authorList>
            <person name="Li H."/>
            <person name="Li R."/>
            <person name="Kang J."/>
            <person name="Hii K.S."/>
            <person name="Mohamed H.F."/>
            <person name="Xu X."/>
            <person name="Luo Z."/>
        </authorList>
    </citation>
    <scope>NUCLEOTIDE SEQUENCE [LARGE SCALE GENOMIC DNA]</scope>
    <source>
        <strain evidence="3 4">TIOX110</strain>
    </source>
</reference>
<gene>
    <name evidence="3" type="ORF">WJM97_17550</name>
</gene>
<dbReference type="EC" id="2.4.-.-" evidence="3"/>
<evidence type="ECO:0000256" key="1">
    <source>
        <dbReference type="ARBA" id="ARBA00022679"/>
    </source>
</evidence>
<keyword evidence="4" id="KW-1185">Reference proteome</keyword>
<evidence type="ECO:0000313" key="4">
    <source>
        <dbReference type="Proteomes" id="UP001483337"/>
    </source>
</evidence>
<feature type="domain" description="Glycosyl transferase family 1" evidence="2">
    <location>
        <begin position="178"/>
        <end position="312"/>
    </location>
</feature>
<organism evidence="3 4">
    <name type="scientific">Okeanomitos corallinicola TIOX110</name>
    <dbReference type="NCBI Taxonomy" id="3133117"/>
    <lineage>
        <taxon>Bacteria</taxon>
        <taxon>Bacillati</taxon>
        <taxon>Cyanobacteriota</taxon>
        <taxon>Cyanophyceae</taxon>
        <taxon>Nostocales</taxon>
        <taxon>Aphanizomenonaceae</taxon>
        <taxon>Okeanomitos</taxon>
    </lineage>
</organism>
<proteinExistence type="predicted"/>
<dbReference type="PANTHER" id="PTHR46401:SF2">
    <property type="entry name" value="GLYCOSYLTRANSFERASE WBBK-RELATED"/>
    <property type="match status" value="1"/>
</dbReference>
<evidence type="ECO:0000259" key="2">
    <source>
        <dbReference type="Pfam" id="PF00534"/>
    </source>
</evidence>
<keyword evidence="1 3" id="KW-0808">Transferase</keyword>
<dbReference type="PANTHER" id="PTHR46401">
    <property type="entry name" value="GLYCOSYLTRANSFERASE WBBK-RELATED"/>
    <property type="match status" value="1"/>
</dbReference>
<dbReference type="Proteomes" id="UP001483337">
    <property type="component" value="Chromosome"/>
</dbReference>
<dbReference type="Pfam" id="PF00534">
    <property type="entry name" value="Glycos_transf_1"/>
    <property type="match status" value="1"/>
</dbReference>
<dbReference type="GO" id="GO:0016757">
    <property type="term" value="F:glycosyltransferase activity"/>
    <property type="evidence" value="ECO:0007669"/>
    <property type="project" value="UniProtKB-KW"/>
</dbReference>
<protein>
    <submittedName>
        <fullName evidence="3">Glycosyltransferase</fullName>
        <ecNumber evidence="3">2.4.-.-</ecNumber>
    </submittedName>
</protein>
<accession>A0ABZ2UP69</accession>